<evidence type="ECO:0000313" key="1">
    <source>
        <dbReference type="EMBL" id="QIZ31058.1"/>
    </source>
</evidence>
<protein>
    <submittedName>
        <fullName evidence="1">Uncharacterized protein</fullName>
    </submittedName>
</protein>
<name>A0A6H1QU04_9PHYC</name>
<sequence length="273" mass="31465">MNINNTAVPMNINSLFPNNLNRKSVLGKRKGGVSSYNRAKKRRDLSMIADVERITTDKVNIRLPRAIINELKRINQLSSTQRIEYAGKINFDTSRNGNPQVKFNAPNRMTSGERDRISGEITELIRNYYITYHTHPAATASVVNNGNNNRKRYFTLPSGLDFEAYVNLYPGMQANIIADAHGYYVIDIIETSERNRIPNAKKINEAMEGIRKLPFMTSRLRSIGGYEYFESTITEWRYTMSTELNKYMKDNYGVSIKYHSYRDLPAVVTLKRR</sequence>
<dbReference type="EMBL" id="MN688676">
    <property type="protein sequence ID" value="QIZ31058.1"/>
    <property type="molecule type" value="Genomic_DNA"/>
</dbReference>
<proteinExistence type="predicted"/>
<gene>
    <name evidence="1" type="ORF">orf00006</name>
</gene>
<organism evidence="1">
    <name type="scientific">Ostreococcus mediterraneus virus 2</name>
    <dbReference type="NCBI Taxonomy" id="2726183"/>
    <lineage>
        <taxon>Viruses</taxon>
        <taxon>Varidnaviria</taxon>
        <taxon>Bamfordvirae</taxon>
        <taxon>Nucleocytoviricota</taxon>
        <taxon>Megaviricetes</taxon>
        <taxon>Algavirales</taxon>
        <taxon>Phycodnaviridae</taxon>
        <taxon>Prasinovirus</taxon>
    </lineage>
</organism>
<reference evidence="1" key="1">
    <citation type="journal article" date="2020" name="Sci. Adv.">
        <title>Virus-host coexistence in phytoplankton through the genomic lens.</title>
        <authorList>
            <person name="Yau S."/>
            <person name="Krasovec M."/>
            <person name="Benites L.F."/>
            <person name="Rombauts S."/>
            <person name="Groussin M."/>
            <person name="Vancaester E."/>
            <person name="Aury J.M."/>
            <person name="Derelle E."/>
            <person name="Desdevises Y."/>
            <person name="Escande M.L."/>
            <person name="Grimsley N."/>
            <person name="Guy J."/>
            <person name="Moreau H."/>
            <person name="Sanchez-Brosseau S."/>
            <person name="van de Peer Y."/>
            <person name="Vandepoele K."/>
            <person name="Gourbiere S."/>
            <person name="Piganeau G."/>
        </authorList>
    </citation>
    <scope>NUCLEOTIDE SEQUENCE</scope>
    <source>
        <strain evidence="1">OmV2</strain>
    </source>
</reference>
<accession>A0A6H1QU04</accession>